<dbReference type="PANTHER" id="PTHR43178:SF5">
    <property type="entry name" value="LIPOAMIDE ACYLTRANSFERASE COMPONENT OF BRANCHED-CHAIN ALPHA-KETO ACID DEHYDROGENASE COMPLEX, MITOCHONDRIAL"/>
    <property type="match status" value="1"/>
</dbReference>
<dbReference type="SUPFAM" id="SSF52777">
    <property type="entry name" value="CoA-dependent acyltransferases"/>
    <property type="match status" value="1"/>
</dbReference>
<dbReference type="Pfam" id="PF00198">
    <property type="entry name" value="2-oxoacid_dh"/>
    <property type="match status" value="1"/>
</dbReference>
<proteinExistence type="predicted"/>
<evidence type="ECO:0000256" key="2">
    <source>
        <dbReference type="ARBA" id="ARBA00022679"/>
    </source>
</evidence>
<protein>
    <recommendedName>
        <fullName evidence="4">2-oxoacid dehydrogenase acyltransferase catalytic domain-containing protein</fullName>
    </recommendedName>
</protein>
<sequence>AFNRIRRVTAEHMVRSKSTSPHVHQGVEVDFSRVDRVRSDKGVAWRAREGFSLNYLPFVARAVCDAIVEFPHVNAHVEENSLVVYDQVNLAIAVDLNFEGLVAPVIQNASSMTVVEIARSIAGLAARARANQLTPDDHLGATYTISNNGSFGTLFTTPIINQPQVAILSTDSITKRPVVVEQDGEDHLVIRPVGIVTQAFDHRAIDGAYSAAFLRKVKEIIETKNWEAALP</sequence>
<comment type="cofactor">
    <cofactor evidence="1">
        <name>(R)-lipoate</name>
        <dbReference type="ChEBI" id="CHEBI:83088"/>
    </cofactor>
</comment>
<dbReference type="AlphaFoldDB" id="A0A382HRP6"/>
<dbReference type="Gene3D" id="3.30.559.10">
    <property type="entry name" value="Chloramphenicol acetyltransferase-like domain"/>
    <property type="match status" value="1"/>
</dbReference>
<accession>A0A382HRP6</accession>
<dbReference type="PANTHER" id="PTHR43178">
    <property type="entry name" value="DIHYDROLIPOAMIDE ACETYLTRANSFERASE COMPONENT OF PYRUVATE DEHYDROGENASE COMPLEX"/>
    <property type="match status" value="1"/>
</dbReference>
<evidence type="ECO:0000256" key="1">
    <source>
        <dbReference type="ARBA" id="ARBA00001938"/>
    </source>
</evidence>
<dbReference type="GO" id="GO:0005737">
    <property type="term" value="C:cytoplasm"/>
    <property type="evidence" value="ECO:0007669"/>
    <property type="project" value="TreeGrafter"/>
</dbReference>
<name>A0A382HRP6_9ZZZZ</name>
<evidence type="ECO:0000259" key="4">
    <source>
        <dbReference type="Pfam" id="PF00198"/>
    </source>
</evidence>
<keyword evidence="3" id="KW-0012">Acyltransferase</keyword>
<dbReference type="InterPro" id="IPR023213">
    <property type="entry name" value="CAT-like_dom_sf"/>
</dbReference>
<evidence type="ECO:0000313" key="5">
    <source>
        <dbReference type="EMBL" id="SVB89980.1"/>
    </source>
</evidence>
<dbReference type="EMBL" id="UINC01062910">
    <property type="protein sequence ID" value="SVB89980.1"/>
    <property type="molecule type" value="Genomic_DNA"/>
</dbReference>
<dbReference type="GO" id="GO:0031405">
    <property type="term" value="F:lipoic acid binding"/>
    <property type="evidence" value="ECO:0007669"/>
    <property type="project" value="TreeGrafter"/>
</dbReference>
<organism evidence="5">
    <name type="scientific">marine metagenome</name>
    <dbReference type="NCBI Taxonomy" id="408172"/>
    <lineage>
        <taxon>unclassified sequences</taxon>
        <taxon>metagenomes</taxon>
        <taxon>ecological metagenomes</taxon>
    </lineage>
</organism>
<dbReference type="GO" id="GO:0016407">
    <property type="term" value="F:acetyltransferase activity"/>
    <property type="evidence" value="ECO:0007669"/>
    <property type="project" value="TreeGrafter"/>
</dbReference>
<dbReference type="InterPro" id="IPR050743">
    <property type="entry name" value="2-oxoacid_DH_E2_comp"/>
</dbReference>
<feature type="non-terminal residue" evidence="5">
    <location>
        <position position="1"/>
    </location>
</feature>
<reference evidence="5" key="1">
    <citation type="submission" date="2018-05" db="EMBL/GenBank/DDBJ databases">
        <authorList>
            <person name="Lanie J.A."/>
            <person name="Ng W.-L."/>
            <person name="Kazmierczak K.M."/>
            <person name="Andrzejewski T.M."/>
            <person name="Davidsen T.M."/>
            <person name="Wayne K.J."/>
            <person name="Tettelin H."/>
            <person name="Glass J.I."/>
            <person name="Rusch D."/>
            <person name="Podicherti R."/>
            <person name="Tsui H.-C.T."/>
            <person name="Winkler M.E."/>
        </authorList>
    </citation>
    <scope>NUCLEOTIDE SEQUENCE</scope>
</reference>
<evidence type="ECO:0000256" key="3">
    <source>
        <dbReference type="ARBA" id="ARBA00023315"/>
    </source>
</evidence>
<feature type="domain" description="2-oxoacid dehydrogenase acyltransferase catalytic" evidence="4">
    <location>
        <begin position="2"/>
        <end position="223"/>
    </location>
</feature>
<dbReference type="InterPro" id="IPR001078">
    <property type="entry name" value="2-oxoacid_DH_actylTfrase"/>
</dbReference>
<keyword evidence="2" id="KW-0808">Transferase</keyword>
<gene>
    <name evidence="5" type="ORF">METZ01_LOCUS242834</name>
</gene>